<dbReference type="AlphaFoldDB" id="A0A919GJ15"/>
<evidence type="ECO:0000313" key="3">
    <source>
        <dbReference type="Proteomes" id="UP000603708"/>
    </source>
</evidence>
<dbReference type="EMBL" id="BNCD01000018">
    <property type="protein sequence ID" value="GHH85489.1"/>
    <property type="molecule type" value="Genomic_DNA"/>
</dbReference>
<proteinExistence type="predicted"/>
<gene>
    <name evidence="2" type="ORF">GCM10018793_53800</name>
</gene>
<protein>
    <submittedName>
        <fullName evidence="2">Uncharacterized protein</fullName>
    </submittedName>
</protein>
<feature type="compositionally biased region" description="Basic and acidic residues" evidence="1">
    <location>
        <begin position="23"/>
        <end position="32"/>
    </location>
</feature>
<dbReference type="Proteomes" id="UP000603708">
    <property type="component" value="Unassembled WGS sequence"/>
</dbReference>
<name>A0A919GJ15_9ACTN</name>
<evidence type="ECO:0000256" key="1">
    <source>
        <dbReference type="SAM" id="MobiDB-lite"/>
    </source>
</evidence>
<feature type="compositionally biased region" description="Low complexity" evidence="1">
    <location>
        <begin position="35"/>
        <end position="48"/>
    </location>
</feature>
<accession>A0A919GJ15</accession>
<reference evidence="2" key="2">
    <citation type="submission" date="2020-09" db="EMBL/GenBank/DDBJ databases">
        <authorList>
            <person name="Sun Q."/>
            <person name="Ohkuma M."/>
        </authorList>
    </citation>
    <scope>NUCLEOTIDE SEQUENCE</scope>
    <source>
        <strain evidence="2">JCM 5069</strain>
    </source>
</reference>
<comment type="caution">
    <text evidence="2">The sequence shown here is derived from an EMBL/GenBank/DDBJ whole genome shotgun (WGS) entry which is preliminary data.</text>
</comment>
<organism evidence="2 3">
    <name type="scientific">Streptomyces sulfonofaciens</name>
    <dbReference type="NCBI Taxonomy" id="68272"/>
    <lineage>
        <taxon>Bacteria</taxon>
        <taxon>Bacillati</taxon>
        <taxon>Actinomycetota</taxon>
        <taxon>Actinomycetes</taxon>
        <taxon>Kitasatosporales</taxon>
        <taxon>Streptomycetaceae</taxon>
        <taxon>Streptomyces</taxon>
    </lineage>
</organism>
<evidence type="ECO:0000313" key="2">
    <source>
        <dbReference type="EMBL" id="GHH85489.1"/>
    </source>
</evidence>
<keyword evidence="3" id="KW-1185">Reference proteome</keyword>
<sequence length="252" mass="24630">MLGTLAVAALLVFWFMTSGGGGGKKDTGRAEGKNPVPSITPGPSGSGPAISQRPGGRDESDGGGSSGGAGDTAGADGSGSGAGGAGSVGGAAGGGGSAAGGGSQVGGDSADEIPAGTSLPTCSHSTVRLTLRSVANTYAPDRDPRFQLVAKNSSASACKIDLGPRNAVLTVTQADSDKRVWASDDCPEDGSSLFLRVPAGSSITHTVTWNRASSAPHCARHSSAPAAAGSYLVEARTPGFPKTQASFVLDED</sequence>
<feature type="compositionally biased region" description="Gly residues" evidence="1">
    <location>
        <begin position="62"/>
        <end position="105"/>
    </location>
</feature>
<feature type="region of interest" description="Disordered" evidence="1">
    <location>
        <begin position="20"/>
        <end position="122"/>
    </location>
</feature>
<reference evidence="2" key="1">
    <citation type="journal article" date="2014" name="Int. J. Syst. Evol. Microbiol.">
        <title>Complete genome sequence of Corynebacterium casei LMG S-19264T (=DSM 44701T), isolated from a smear-ripened cheese.</title>
        <authorList>
            <consortium name="US DOE Joint Genome Institute (JGI-PGF)"/>
            <person name="Walter F."/>
            <person name="Albersmeier A."/>
            <person name="Kalinowski J."/>
            <person name="Ruckert C."/>
        </authorList>
    </citation>
    <scope>NUCLEOTIDE SEQUENCE</scope>
    <source>
        <strain evidence="2">JCM 5069</strain>
    </source>
</reference>